<accession>A0ABS9CUL9</accession>
<protein>
    <submittedName>
        <fullName evidence="2">Uncharacterized protein</fullName>
    </submittedName>
</protein>
<name>A0ABS9CUL9_9RHOB</name>
<keyword evidence="1" id="KW-0472">Membrane</keyword>
<dbReference type="Proteomes" id="UP001200557">
    <property type="component" value="Unassembled WGS sequence"/>
</dbReference>
<proteinExistence type="predicted"/>
<organism evidence="2 3">
    <name type="scientific">Octadecabacter dasysiphoniae</name>
    <dbReference type="NCBI Taxonomy" id="2909341"/>
    <lineage>
        <taxon>Bacteria</taxon>
        <taxon>Pseudomonadati</taxon>
        <taxon>Pseudomonadota</taxon>
        <taxon>Alphaproteobacteria</taxon>
        <taxon>Rhodobacterales</taxon>
        <taxon>Roseobacteraceae</taxon>
        <taxon>Octadecabacter</taxon>
    </lineage>
</organism>
<comment type="caution">
    <text evidence="2">The sequence shown here is derived from an EMBL/GenBank/DDBJ whole genome shotgun (WGS) entry which is preliminary data.</text>
</comment>
<reference evidence="2 3" key="1">
    <citation type="submission" date="2022-01" db="EMBL/GenBank/DDBJ databases">
        <title>Octadecabacter sp. nov., isolated from a marine alga.</title>
        <authorList>
            <person name="Jin M.S."/>
            <person name="Kim H.M."/>
            <person name="Han D.M."/>
            <person name="Jung J.J."/>
            <person name="Jeon C.O."/>
        </authorList>
    </citation>
    <scope>NUCLEOTIDE SEQUENCE [LARGE SCALE GENOMIC DNA]</scope>
    <source>
        <strain evidence="2 3">G9-8</strain>
    </source>
</reference>
<keyword evidence="1" id="KW-1133">Transmembrane helix</keyword>
<feature type="transmembrane region" description="Helical" evidence="1">
    <location>
        <begin position="6"/>
        <end position="32"/>
    </location>
</feature>
<gene>
    <name evidence="2" type="ORF">L0664_05520</name>
</gene>
<dbReference type="RefSeq" id="WP_235224620.1">
    <property type="nucleotide sequence ID" value="NZ_JAKGAQ010000001.1"/>
</dbReference>
<dbReference type="EMBL" id="JAKGAQ010000001">
    <property type="protein sequence ID" value="MCF2870519.1"/>
    <property type="molecule type" value="Genomic_DNA"/>
</dbReference>
<evidence type="ECO:0000313" key="2">
    <source>
        <dbReference type="EMBL" id="MCF2870519.1"/>
    </source>
</evidence>
<evidence type="ECO:0000313" key="3">
    <source>
        <dbReference type="Proteomes" id="UP001200557"/>
    </source>
</evidence>
<evidence type="ECO:0000256" key="1">
    <source>
        <dbReference type="SAM" id="Phobius"/>
    </source>
</evidence>
<sequence length="52" mass="5621">MIKAVFNMLAICGAAGLAGVMLNICVTLGGYWRSLPTQEFLGWKGLRQPSHV</sequence>
<keyword evidence="1" id="KW-0812">Transmembrane</keyword>
<keyword evidence="3" id="KW-1185">Reference proteome</keyword>